<keyword evidence="2" id="KW-1185">Reference proteome</keyword>
<gene>
    <name evidence="1" type="ORF">VNO77_17009</name>
</gene>
<organism evidence="1 2">
    <name type="scientific">Canavalia gladiata</name>
    <name type="common">Sword bean</name>
    <name type="synonym">Dolichos gladiatus</name>
    <dbReference type="NCBI Taxonomy" id="3824"/>
    <lineage>
        <taxon>Eukaryota</taxon>
        <taxon>Viridiplantae</taxon>
        <taxon>Streptophyta</taxon>
        <taxon>Embryophyta</taxon>
        <taxon>Tracheophyta</taxon>
        <taxon>Spermatophyta</taxon>
        <taxon>Magnoliopsida</taxon>
        <taxon>eudicotyledons</taxon>
        <taxon>Gunneridae</taxon>
        <taxon>Pentapetalae</taxon>
        <taxon>rosids</taxon>
        <taxon>fabids</taxon>
        <taxon>Fabales</taxon>
        <taxon>Fabaceae</taxon>
        <taxon>Papilionoideae</taxon>
        <taxon>50 kb inversion clade</taxon>
        <taxon>NPAAA clade</taxon>
        <taxon>indigoferoid/millettioid clade</taxon>
        <taxon>Phaseoleae</taxon>
        <taxon>Canavalia</taxon>
    </lineage>
</organism>
<dbReference type="AlphaFoldDB" id="A0AAN9QID7"/>
<sequence length="351" mass="39420">MGVLGVWPVSKFQDIEIIVCKGVQVELLANTTDLNEVASAIRPRTKLVWLEGATDHQLQISDFWSVYDLDCICVVCKGILMPKNLGNTVDLMSFNNAALHPASPFLASHFRKYEKKMICCYFRFRKHTAFSLMIDVLQVWIITKSNPDFHFYQAVYLTMTPGIRLDSSSSSIYKSFLSRITISLTILSLYCQSVTCVLPAALYQSLELEALYHHALSYQIYCWTYGHYIMAAVLAVKKTGSTDNDDSQGISLSDSKKNVFNCHCIKRMTLVSGDGTHFKQGTPEYIGVIFNSALGSGSQTANYNLSHTFIAMVPKCVLLDALPFLISRCSMKWAIDHSYVSQAYNKRNGLK</sequence>
<protein>
    <submittedName>
        <fullName evidence="1">Uncharacterized protein</fullName>
    </submittedName>
</protein>
<comment type="caution">
    <text evidence="1">The sequence shown here is derived from an EMBL/GenBank/DDBJ whole genome shotgun (WGS) entry which is preliminary data.</text>
</comment>
<accession>A0AAN9QID7</accession>
<evidence type="ECO:0000313" key="2">
    <source>
        <dbReference type="Proteomes" id="UP001367508"/>
    </source>
</evidence>
<evidence type="ECO:0000313" key="1">
    <source>
        <dbReference type="EMBL" id="KAK7336467.1"/>
    </source>
</evidence>
<dbReference type="EMBL" id="JAYMYQ010000004">
    <property type="protein sequence ID" value="KAK7336467.1"/>
    <property type="molecule type" value="Genomic_DNA"/>
</dbReference>
<dbReference type="Proteomes" id="UP001367508">
    <property type="component" value="Unassembled WGS sequence"/>
</dbReference>
<reference evidence="1 2" key="1">
    <citation type="submission" date="2024-01" db="EMBL/GenBank/DDBJ databases">
        <title>The genomes of 5 underutilized Papilionoideae crops provide insights into root nodulation and disease resistanc.</title>
        <authorList>
            <person name="Jiang F."/>
        </authorList>
    </citation>
    <scope>NUCLEOTIDE SEQUENCE [LARGE SCALE GENOMIC DNA]</scope>
    <source>
        <strain evidence="1">LVBAO_FW01</strain>
        <tissue evidence="1">Leaves</tissue>
    </source>
</reference>
<proteinExistence type="predicted"/>
<name>A0AAN9QID7_CANGL</name>